<sequence length="143" mass="15417">MAEEDLAVPQFGVVENISWEKALLLGAAGGGSGHNTTTTTQRGGDGDGEGMGMKKVIAMAMAMVIVVISMMTPLRKLLFYKLTDIFTRRLVLIYCNILFRLGTLWCGFATEIVFARVFRGMGAGLTTIAVVVAIIDVVSLLDR</sequence>
<organism evidence="2 3">
    <name type="scientific">Terfezia boudieri ATCC MYA-4762</name>
    <dbReference type="NCBI Taxonomy" id="1051890"/>
    <lineage>
        <taxon>Eukaryota</taxon>
        <taxon>Fungi</taxon>
        <taxon>Dikarya</taxon>
        <taxon>Ascomycota</taxon>
        <taxon>Pezizomycotina</taxon>
        <taxon>Pezizomycetes</taxon>
        <taxon>Pezizales</taxon>
        <taxon>Pezizaceae</taxon>
        <taxon>Terfezia</taxon>
    </lineage>
</organism>
<evidence type="ECO:0008006" key="4">
    <source>
        <dbReference type="Google" id="ProtNLM"/>
    </source>
</evidence>
<feature type="transmembrane region" description="Helical" evidence="1">
    <location>
        <begin position="56"/>
        <end position="78"/>
    </location>
</feature>
<gene>
    <name evidence="2" type="ORF">L211DRAFT_839614</name>
</gene>
<keyword evidence="1" id="KW-0812">Transmembrane</keyword>
<evidence type="ECO:0000313" key="2">
    <source>
        <dbReference type="EMBL" id="RPB22566.1"/>
    </source>
</evidence>
<keyword evidence="3" id="KW-1185">Reference proteome</keyword>
<dbReference type="EMBL" id="ML121551">
    <property type="protein sequence ID" value="RPB22566.1"/>
    <property type="molecule type" value="Genomic_DNA"/>
</dbReference>
<dbReference type="Proteomes" id="UP000267821">
    <property type="component" value="Unassembled WGS sequence"/>
</dbReference>
<accession>A0A3N4LIH2</accession>
<feature type="transmembrane region" description="Helical" evidence="1">
    <location>
        <begin position="90"/>
        <end position="115"/>
    </location>
</feature>
<dbReference type="STRING" id="1051890.A0A3N4LIH2"/>
<proteinExistence type="predicted"/>
<dbReference type="InterPro" id="IPR036259">
    <property type="entry name" value="MFS_trans_sf"/>
</dbReference>
<keyword evidence="1" id="KW-0472">Membrane</keyword>
<reference evidence="2 3" key="1">
    <citation type="journal article" date="2018" name="Nat. Ecol. Evol.">
        <title>Pezizomycetes genomes reveal the molecular basis of ectomycorrhizal truffle lifestyle.</title>
        <authorList>
            <person name="Murat C."/>
            <person name="Payen T."/>
            <person name="Noel B."/>
            <person name="Kuo A."/>
            <person name="Morin E."/>
            <person name="Chen J."/>
            <person name="Kohler A."/>
            <person name="Krizsan K."/>
            <person name="Balestrini R."/>
            <person name="Da Silva C."/>
            <person name="Montanini B."/>
            <person name="Hainaut M."/>
            <person name="Levati E."/>
            <person name="Barry K.W."/>
            <person name="Belfiori B."/>
            <person name="Cichocki N."/>
            <person name="Clum A."/>
            <person name="Dockter R.B."/>
            <person name="Fauchery L."/>
            <person name="Guy J."/>
            <person name="Iotti M."/>
            <person name="Le Tacon F."/>
            <person name="Lindquist E.A."/>
            <person name="Lipzen A."/>
            <person name="Malagnac F."/>
            <person name="Mello A."/>
            <person name="Molinier V."/>
            <person name="Miyauchi S."/>
            <person name="Poulain J."/>
            <person name="Riccioni C."/>
            <person name="Rubini A."/>
            <person name="Sitrit Y."/>
            <person name="Splivallo R."/>
            <person name="Traeger S."/>
            <person name="Wang M."/>
            <person name="Zifcakova L."/>
            <person name="Wipf D."/>
            <person name="Zambonelli A."/>
            <person name="Paolocci F."/>
            <person name="Nowrousian M."/>
            <person name="Ottonello S."/>
            <person name="Baldrian P."/>
            <person name="Spatafora J.W."/>
            <person name="Henrissat B."/>
            <person name="Nagy L.G."/>
            <person name="Aury J.M."/>
            <person name="Wincker P."/>
            <person name="Grigoriev I.V."/>
            <person name="Bonfante P."/>
            <person name="Martin F.M."/>
        </authorList>
    </citation>
    <scope>NUCLEOTIDE SEQUENCE [LARGE SCALE GENOMIC DNA]</scope>
    <source>
        <strain evidence="2 3">ATCC MYA-4762</strain>
    </source>
</reference>
<keyword evidence="1" id="KW-1133">Transmembrane helix</keyword>
<feature type="transmembrane region" description="Helical" evidence="1">
    <location>
        <begin position="121"/>
        <end position="141"/>
    </location>
</feature>
<dbReference type="SUPFAM" id="SSF103473">
    <property type="entry name" value="MFS general substrate transporter"/>
    <property type="match status" value="1"/>
</dbReference>
<dbReference type="InParanoid" id="A0A3N4LIH2"/>
<dbReference type="OrthoDB" id="3437016at2759"/>
<evidence type="ECO:0000256" key="1">
    <source>
        <dbReference type="SAM" id="Phobius"/>
    </source>
</evidence>
<dbReference type="Gene3D" id="1.20.1250.20">
    <property type="entry name" value="MFS general substrate transporter like domains"/>
    <property type="match status" value="1"/>
</dbReference>
<protein>
    <recommendedName>
        <fullName evidence="4">Major facilitator superfamily (MFS) profile domain-containing protein</fullName>
    </recommendedName>
</protein>
<evidence type="ECO:0000313" key="3">
    <source>
        <dbReference type="Proteomes" id="UP000267821"/>
    </source>
</evidence>
<dbReference type="AlphaFoldDB" id="A0A3N4LIH2"/>
<name>A0A3N4LIH2_9PEZI</name>